<dbReference type="InterPro" id="IPR001789">
    <property type="entry name" value="Sig_transdc_resp-reg_receiver"/>
</dbReference>
<reference evidence="4 5" key="1">
    <citation type="submission" date="2016-12" db="EMBL/GenBank/DDBJ databases">
        <title>Isolation and genomic insights into novel planktonic Zetaproteobacteria from stratified waters of the Chesapeake Bay.</title>
        <authorList>
            <person name="McAllister S.M."/>
            <person name="Kato S."/>
            <person name="Chan C.S."/>
            <person name="Chiu B.K."/>
            <person name="Field E.K."/>
        </authorList>
    </citation>
    <scope>NUCLEOTIDE SEQUENCE [LARGE SCALE GENOMIC DNA]</scope>
    <source>
        <strain evidence="4 5">CP-5</strain>
    </source>
</reference>
<dbReference type="SUPFAM" id="SSF52172">
    <property type="entry name" value="CheY-like"/>
    <property type="match status" value="1"/>
</dbReference>
<feature type="modified residue" description="4-aspartylphosphate" evidence="2">
    <location>
        <position position="50"/>
    </location>
</feature>
<dbReference type="EMBL" id="CP018799">
    <property type="protein sequence ID" value="ATX79230.1"/>
    <property type="molecule type" value="Genomic_DNA"/>
</dbReference>
<dbReference type="InterPro" id="IPR050595">
    <property type="entry name" value="Bact_response_regulator"/>
</dbReference>
<organism evidence="4 5">
    <name type="scientific">Mariprofundus aestuarium</name>
    <dbReference type="NCBI Taxonomy" id="1921086"/>
    <lineage>
        <taxon>Bacteria</taxon>
        <taxon>Pseudomonadati</taxon>
        <taxon>Pseudomonadota</taxon>
        <taxon>Candidatius Mariprofundia</taxon>
        <taxon>Mariprofundales</taxon>
        <taxon>Mariprofundaceae</taxon>
        <taxon>Mariprofundus</taxon>
    </lineage>
</organism>
<dbReference type="AlphaFoldDB" id="A0A2K8KWG0"/>
<evidence type="ECO:0000256" key="2">
    <source>
        <dbReference type="PROSITE-ProRule" id="PRU00169"/>
    </source>
</evidence>
<keyword evidence="5" id="KW-1185">Reference proteome</keyword>
<proteinExistence type="predicted"/>
<evidence type="ECO:0000259" key="3">
    <source>
        <dbReference type="PROSITE" id="PS50110"/>
    </source>
</evidence>
<accession>A0A2K8KWG0</accession>
<dbReference type="KEGG" id="maes:Ga0123461_0810"/>
<keyword evidence="4" id="KW-0418">Kinase</keyword>
<evidence type="ECO:0000313" key="4">
    <source>
        <dbReference type="EMBL" id="ATX79230.1"/>
    </source>
</evidence>
<feature type="domain" description="Response regulatory" evidence="3">
    <location>
        <begin position="1"/>
        <end position="116"/>
    </location>
</feature>
<dbReference type="PROSITE" id="PS50110">
    <property type="entry name" value="RESPONSE_REGULATORY"/>
    <property type="match status" value="1"/>
</dbReference>
<dbReference type="PANTHER" id="PTHR44591">
    <property type="entry name" value="STRESS RESPONSE REGULATOR PROTEIN 1"/>
    <property type="match status" value="1"/>
</dbReference>
<gene>
    <name evidence="4" type="ORF">Ga0123461_0810</name>
</gene>
<dbReference type="PANTHER" id="PTHR44591:SF3">
    <property type="entry name" value="RESPONSE REGULATORY DOMAIN-CONTAINING PROTEIN"/>
    <property type="match status" value="1"/>
</dbReference>
<dbReference type="Pfam" id="PF00072">
    <property type="entry name" value="Response_reg"/>
    <property type="match status" value="1"/>
</dbReference>
<dbReference type="GO" id="GO:0016301">
    <property type="term" value="F:kinase activity"/>
    <property type="evidence" value="ECO:0007669"/>
    <property type="project" value="UniProtKB-KW"/>
</dbReference>
<dbReference type="RefSeq" id="WP_100277146.1">
    <property type="nucleotide sequence ID" value="NZ_CP018799.1"/>
</dbReference>
<dbReference type="OrthoDB" id="5294832at2"/>
<keyword evidence="1 2" id="KW-0597">Phosphoprotein</keyword>
<name>A0A2K8KWG0_MARES</name>
<dbReference type="GO" id="GO:0000160">
    <property type="term" value="P:phosphorelay signal transduction system"/>
    <property type="evidence" value="ECO:0007669"/>
    <property type="project" value="InterPro"/>
</dbReference>
<dbReference type="CDD" id="cd17574">
    <property type="entry name" value="REC_OmpR"/>
    <property type="match status" value="1"/>
</dbReference>
<protein>
    <submittedName>
        <fullName evidence="4">Two-component system, sensor histidine kinase ChiS</fullName>
    </submittedName>
</protein>
<dbReference type="Gene3D" id="3.40.50.2300">
    <property type="match status" value="1"/>
</dbReference>
<evidence type="ECO:0000313" key="5">
    <source>
        <dbReference type="Proteomes" id="UP000231701"/>
    </source>
</evidence>
<evidence type="ECO:0000256" key="1">
    <source>
        <dbReference type="ARBA" id="ARBA00022553"/>
    </source>
</evidence>
<dbReference type="InterPro" id="IPR011006">
    <property type="entry name" value="CheY-like_superfamily"/>
</dbReference>
<keyword evidence="4" id="KW-0808">Transferase</keyword>
<sequence>MILIVDDNDAIREMQVAVLESSNYSVRQAADGNTALALAAEQRPSLVLMDITMPGMTGYQVLDRLRELYGNALPIVMVSALPEDEERDIALAKGATDYMSKPFDIPSVLRCVNKFLNDTVTA</sequence>
<dbReference type="SMART" id="SM00448">
    <property type="entry name" value="REC"/>
    <property type="match status" value="1"/>
</dbReference>
<dbReference type="Proteomes" id="UP000231701">
    <property type="component" value="Chromosome"/>
</dbReference>